<dbReference type="Proteomes" id="UP000029224">
    <property type="component" value="Unassembled WGS sequence"/>
</dbReference>
<accession>A0A090TK32</accession>
<evidence type="ECO:0000313" key="2">
    <source>
        <dbReference type="Proteomes" id="UP000029224"/>
    </source>
</evidence>
<organism evidence="1 2">
    <name type="scientific">Vibrio maritimus</name>
    <dbReference type="NCBI Taxonomy" id="990268"/>
    <lineage>
        <taxon>Bacteria</taxon>
        <taxon>Pseudomonadati</taxon>
        <taxon>Pseudomonadota</taxon>
        <taxon>Gammaproteobacteria</taxon>
        <taxon>Vibrionales</taxon>
        <taxon>Vibrionaceae</taxon>
        <taxon>Vibrio</taxon>
    </lineage>
</organism>
<name>A0A090TK32_9VIBR</name>
<sequence>MIGYDLEEDQKRYTVTENDVVLVCAEMFETSNTTSHQENAEAIVS</sequence>
<gene>
    <name evidence="1" type="ORF">JCM19240_5163</name>
</gene>
<comment type="caution">
    <text evidence="1">The sequence shown here is derived from an EMBL/GenBank/DDBJ whole genome shotgun (WGS) entry which is preliminary data.</text>
</comment>
<keyword evidence="2" id="KW-1185">Reference proteome</keyword>
<dbReference type="AlphaFoldDB" id="A0A090TK32"/>
<reference evidence="1 2" key="1">
    <citation type="submission" date="2014-09" db="EMBL/GenBank/DDBJ databases">
        <title>Vibrio maritimus JCM 19240. (C210) whole genome shotgun sequence.</title>
        <authorList>
            <person name="Sawabe T."/>
            <person name="Meirelles P."/>
            <person name="Nakanishi M."/>
            <person name="Sayaka M."/>
            <person name="Hattori M."/>
            <person name="Ohkuma M."/>
        </authorList>
    </citation>
    <scope>NUCLEOTIDE SEQUENCE [LARGE SCALE GENOMIC DNA]</scope>
    <source>
        <strain evidence="1 2">JCM 19240</strain>
    </source>
</reference>
<evidence type="ECO:0000313" key="1">
    <source>
        <dbReference type="EMBL" id="GAL31732.1"/>
    </source>
</evidence>
<reference evidence="1 2" key="2">
    <citation type="submission" date="2014-09" db="EMBL/GenBank/DDBJ databases">
        <authorList>
            <consortium name="NBRP consortium"/>
            <person name="Sawabe T."/>
            <person name="Meirelles P."/>
            <person name="Nakanishi M."/>
            <person name="Sayaka M."/>
            <person name="Hattori M."/>
            <person name="Ohkuma M."/>
        </authorList>
    </citation>
    <scope>NUCLEOTIDE SEQUENCE [LARGE SCALE GENOMIC DNA]</scope>
    <source>
        <strain evidence="1 2">JCM 19240</strain>
    </source>
</reference>
<proteinExistence type="predicted"/>
<protein>
    <submittedName>
        <fullName evidence="1">Uncharacterized protein</fullName>
    </submittedName>
</protein>
<dbReference type="EMBL" id="BBMT01000001">
    <property type="protein sequence ID" value="GAL31732.1"/>
    <property type="molecule type" value="Genomic_DNA"/>
</dbReference>